<dbReference type="Proteomes" id="UP001642540">
    <property type="component" value="Unassembled WGS sequence"/>
</dbReference>
<keyword evidence="2" id="KW-1185">Reference proteome</keyword>
<evidence type="ECO:0000313" key="1">
    <source>
        <dbReference type="EMBL" id="CAL8146766.1"/>
    </source>
</evidence>
<reference evidence="1 2" key="1">
    <citation type="submission" date="2024-08" db="EMBL/GenBank/DDBJ databases">
        <authorList>
            <person name="Cucini C."/>
            <person name="Frati F."/>
        </authorList>
    </citation>
    <scope>NUCLEOTIDE SEQUENCE [LARGE SCALE GENOMIC DNA]</scope>
</reference>
<accession>A0ABP1S8W9</accession>
<sequence>MLEFVNIMKHEEISKKFSYVQSNRTNAAKESYFDALLMSLRVSKRLQDILSNYEDRELVAVSLDRRKHKTRMPLTSDLRVKSGS</sequence>
<organism evidence="1 2">
    <name type="scientific">Orchesella dallaii</name>
    <dbReference type="NCBI Taxonomy" id="48710"/>
    <lineage>
        <taxon>Eukaryota</taxon>
        <taxon>Metazoa</taxon>
        <taxon>Ecdysozoa</taxon>
        <taxon>Arthropoda</taxon>
        <taxon>Hexapoda</taxon>
        <taxon>Collembola</taxon>
        <taxon>Entomobryomorpha</taxon>
        <taxon>Entomobryoidea</taxon>
        <taxon>Orchesellidae</taxon>
        <taxon>Orchesellinae</taxon>
        <taxon>Orchesella</taxon>
    </lineage>
</organism>
<name>A0ABP1S8W9_9HEXA</name>
<evidence type="ECO:0000313" key="2">
    <source>
        <dbReference type="Proteomes" id="UP001642540"/>
    </source>
</evidence>
<protein>
    <submittedName>
        <fullName evidence="1">Uncharacterized protein</fullName>
    </submittedName>
</protein>
<gene>
    <name evidence="1" type="ORF">ODALV1_LOCUS30927</name>
</gene>
<dbReference type="EMBL" id="CAXLJM020000164">
    <property type="protein sequence ID" value="CAL8146766.1"/>
    <property type="molecule type" value="Genomic_DNA"/>
</dbReference>
<comment type="caution">
    <text evidence="1">The sequence shown here is derived from an EMBL/GenBank/DDBJ whole genome shotgun (WGS) entry which is preliminary data.</text>
</comment>
<proteinExistence type="predicted"/>